<accession>A0ABR1F2U7</accession>
<dbReference type="InterPro" id="IPR029058">
    <property type="entry name" value="AB_hydrolase_fold"/>
</dbReference>
<dbReference type="Proteomes" id="UP001498771">
    <property type="component" value="Unassembled WGS sequence"/>
</dbReference>
<dbReference type="InterPro" id="IPR002925">
    <property type="entry name" value="Dienelactn_hydro"/>
</dbReference>
<feature type="domain" description="Dienelactone hydrolase" evidence="1">
    <location>
        <begin position="31"/>
        <end position="243"/>
    </location>
</feature>
<dbReference type="RefSeq" id="XP_064767207.1">
    <property type="nucleotide sequence ID" value="XM_064910149.1"/>
</dbReference>
<keyword evidence="3" id="KW-1185">Reference proteome</keyword>
<reference evidence="2 3" key="1">
    <citation type="submission" date="2024-03" db="EMBL/GenBank/DDBJ databases">
        <title>Genome-scale model development and genomic sequencing of the oleaginous clade Lipomyces.</title>
        <authorList>
            <consortium name="Lawrence Berkeley National Laboratory"/>
            <person name="Czajka J.J."/>
            <person name="Han Y."/>
            <person name="Kim J."/>
            <person name="Mondo S.J."/>
            <person name="Hofstad B.A."/>
            <person name="Robles A."/>
            <person name="Haridas S."/>
            <person name="Riley R."/>
            <person name="LaButti K."/>
            <person name="Pangilinan J."/>
            <person name="Andreopoulos W."/>
            <person name="Lipzen A."/>
            <person name="Yan J."/>
            <person name="Wang M."/>
            <person name="Ng V."/>
            <person name="Grigoriev I.V."/>
            <person name="Spatafora J.W."/>
            <person name="Magnuson J.K."/>
            <person name="Baker S.E."/>
            <person name="Pomraning K.R."/>
        </authorList>
    </citation>
    <scope>NUCLEOTIDE SEQUENCE [LARGE SCALE GENOMIC DNA]</scope>
    <source>
        <strain evidence="2 3">Phaff 52-87</strain>
    </source>
</reference>
<dbReference type="EMBL" id="JBBJBU010000009">
    <property type="protein sequence ID" value="KAK7204174.1"/>
    <property type="molecule type" value="Genomic_DNA"/>
</dbReference>
<dbReference type="PANTHER" id="PTHR17630">
    <property type="entry name" value="DIENELACTONE HYDROLASE"/>
    <property type="match status" value="1"/>
</dbReference>
<organism evidence="2 3">
    <name type="scientific">Myxozyma melibiosi</name>
    <dbReference type="NCBI Taxonomy" id="54550"/>
    <lineage>
        <taxon>Eukaryota</taxon>
        <taxon>Fungi</taxon>
        <taxon>Dikarya</taxon>
        <taxon>Ascomycota</taxon>
        <taxon>Saccharomycotina</taxon>
        <taxon>Lipomycetes</taxon>
        <taxon>Lipomycetales</taxon>
        <taxon>Lipomycetaceae</taxon>
        <taxon>Myxozyma</taxon>
    </lineage>
</organism>
<sequence>MASYESSSCCTKGYKHSGTPTGEIVTFEDVDIYVAKPTTEAPTRAVIYLADIFGMPFLNHKIISDNFAKQGYLAILPNLFGDDPAPFPMPAEFDFPSWRAVHNIEYTEPIIEKAFEYTKKEFPSVTQFFSVGYCFGGKYVVRLLDEGKLDGGFIAHPSFVTEPELRAIKGPLSIAAAETDHLMPEEQRHLTEKVLKEIGATYLLTLYSSVEHGFAVRGDPSDPVTMWAHEAAFYQAVQWFNRFSK</sequence>
<comment type="caution">
    <text evidence="2">The sequence shown here is derived from an EMBL/GenBank/DDBJ whole genome shotgun (WGS) entry which is preliminary data.</text>
</comment>
<name>A0ABR1F2U7_9ASCO</name>
<keyword evidence="2" id="KW-0378">Hydrolase</keyword>
<dbReference type="SUPFAM" id="SSF53474">
    <property type="entry name" value="alpha/beta-Hydrolases"/>
    <property type="match status" value="1"/>
</dbReference>
<proteinExistence type="predicted"/>
<dbReference type="PANTHER" id="PTHR17630:SF44">
    <property type="entry name" value="PROTEIN AIM2"/>
    <property type="match status" value="1"/>
</dbReference>
<dbReference type="Gene3D" id="3.40.50.1820">
    <property type="entry name" value="alpha/beta hydrolase"/>
    <property type="match status" value="1"/>
</dbReference>
<dbReference type="Pfam" id="PF01738">
    <property type="entry name" value="DLH"/>
    <property type="match status" value="1"/>
</dbReference>
<dbReference type="GO" id="GO:0016787">
    <property type="term" value="F:hydrolase activity"/>
    <property type="evidence" value="ECO:0007669"/>
    <property type="project" value="UniProtKB-KW"/>
</dbReference>
<evidence type="ECO:0000313" key="3">
    <source>
        <dbReference type="Proteomes" id="UP001498771"/>
    </source>
</evidence>
<dbReference type="GeneID" id="90035661"/>
<gene>
    <name evidence="2" type="ORF">BZA70DRAFT_204027</name>
</gene>
<evidence type="ECO:0000313" key="2">
    <source>
        <dbReference type="EMBL" id="KAK7204174.1"/>
    </source>
</evidence>
<protein>
    <submittedName>
        <fullName evidence="2">Dienelactone hydrolase family protein</fullName>
    </submittedName>
</protein>
<evidence type="ECO:0000259" key="1">
    <source>
        <dbReference type="Pfam" id="PF01738"/>
    </source>
</evidence>